<dbReference type="Proteomes" id="UP001634007">
    <property type="component" value="Unassembled WGS sequence"/>
</dbReference>
<dbReference type="EC" id="2.1.1.33" evidence="2"/>
<dbReference type="EMBL" id="JBJKBG010000003">
    <property type="protein sequence ID" value="KAL3744549.1"/>
    <property type="molecule type" value="Genomic_DNA"/>
</dbReference>
<sequence>MFFLFPDPHFKEKNHCRRVISPHLLGEYAYTLAIGGINYTITDVEELGKWMKDCLENHPMFEALTDEELVNDPVVKLLTSVTEEGQNVARNGGQTFQAICRRIAPSL</sequence>
<reference evidence="7 8" key="1">
    <citation type="submission" date="2024-11" db="EMBL/GenBank/DDBJ databases">
        <title>Chromosome-level genome assembly of Eucalyptus globulus Labill. provides insights into its genome evolution.</title>
        <authorList>
            <person name="Li X."/>
        </authorList>
    </citation>
    <scope>NUCLEOTIDE SEQUENCE [LARGE SCALE GENOMIC DNA]</scope>
    <source>
        <strain evidence="7">CL2024</strain>
        <tissue evidence="7">Fresh tender leaves</tissue>
    </source>
</reference>
<keyword evidence="5" id="KW-0949">S-adenosyl-L-methionine</keyword>
<protein>
    <recommendedName>
        <fullName evidence="2">tRNA (guanine(46)-N(7))-methyltransferase</fullName>
        <ecNumber evidence="2">2.1.1.33</ecNumber>
    </recommendedName>
</protein>
<dbReference type="GO" id="GO:0008176">
    <property type="term" value="F:tRNA (guanine(46)-N7)-methyltransferase activity"/>
    <property type="evidence" value="ECO:0007669"/>
    <property type="project" value="UniProtKB-EC"/>
</dbReference>
<dbReference type="Pfam" id="PF02390">
    <property type="entry name" value="Methyltransf_4"/>
    <property type="match status" value="1"/>
</dbReference>
<proteinExistence type="predicted"/>
<keyword evidence="8" id="KW-1185">Reference proteome</keyword>
<dbReference type="InterPro" id="IPR029063">
    <property type="entry name" value="SAM-dependent_MTases_sf"/>
</dbReference>
<dbReference type="InterPro" id="IPR003358">
    <property type="entry name" value="tRNA_(Gua-N-7)_MeTrfase_Trmb"/>
</dbReference>
<evidence type="ECO:0000256" key="4">
    <source>
        <dbReference type="ARBA" id="ARBA00022679"/>
    </source>
</evidence>
<dbReference type="Gene3D" id="3.40.50.150">
    <property type="entry name" value="Vaccinia Virus protein VP39"/>
    <property type="match status" value="1"/>
</dbReference>
<evidence type="ECO:0000313" key="8">
    <source>
        <dbReference type="Proteomes" id="UP001634007"/>
    </source>
</evidence>
<evidence type="ECO:0000256" key="3">
    <source>
        <dbReference type="ARBA" id="ARBA00022603"/>
    </source>
</evidence>
<evidence type="ECO:0000256" key="1">
    <source>
        <dbReference type="ARBA" id="ARBA00000142"/>
    </source>
</evidence>
<organism evidence="7 8">
    <name type="scientific">Eucalyptus globulus</name>
    <name type="common">Tasmanian blue gum</name>
    <dbReference type="NCBI Taxonomy" id="34317"/>
    <lineage>
        <taxon>Eukaryota</taxon>
        <taxon>Viridiplantae</taxon>
        <taxon>Streptophyta</taxon>
        <taxon>Embryophyta</taxon>
        <taxon>Tracheophyta</taxon>
        <taxon>Spermatophyta</taxon>
        <taxon>Magnoliopsida</taxon>
        <taxon>eudicotyledons</taxon>
        <taxon>Gunneridae</taxon>
        <taxon>Pentapetalae</taxon>
        <taxon>rosids</taxon>
        <taxon>malvids</taxon>
        <taxon>Myrtales</taxon>
        <taxon>Myrtaceae</taxon>
        <taxon>Myrtoideae</taxon>
        <taxon>Eucalypteae</taxon>
        <taxon>Eucalyptus</taxon>
    </lineage>
</organism>
<keyword evidence="6" id="KW-0819">tRNA processing</keyword>
<name>A0ABD3KYY4_EUCGL</name>
<evidence type="ECO:0000313" key="7">
    <source>
        <dbReference type="EMBL" id="KAL3744549.1"/>
    </source>
</evidence>
<keyword evidence="3" id="KW-0489">Methyltransferase</keyword>
<evidence type="ECO:0000256" key="6">
    <source>
        <dbReference type="ARBA" id="ARBA00022694"/>
    </source>
</evidence>
<dbReference type="PANTHER" id="PTHR23417:SF16">
    <property type="entry name" value="TRNA (GUANINE-N(7)-)-METHYLTRANSFERASE"/>
    <property type="match status" value="1"/>
</dbReference>
<dbReference type="AlphaFoldDB" id="A0ABD3KYY4"/>
<comment type="catalytic activity">
    <reaction evidence="1">
        <text>guanosine(46) in tRNA + S-adenosyl-L-methionine = N(7)-methylguanosine(46) in tRNA + S-adenosyl-L-homocysteine</text>
        <dbReference type="Rhea" id="RHEA:42708"/>
        <dbReference type="Rhea" id="RHEA-COMP:10188"/>
        <dbReference type="Rhea" id="RHEA-COMP:10189"/>
        <dbReference type="ChEBI" id="CHEBI:57856"/>
        <dbReference type="ChEBI" id="CHEBI:59789"/>
        <dbReference type="ChEBI" id="CHEBI:74269"/>
        <dbReference type="ChEBI" id="CHEBI:74480"/>
        <dbReference type="EC" id="2.1.1.33"/>
    </reaction>
</comment>
<gene>
    <name evidence="7" type="ORF">ACJRO7_013767</name>
</gene>
<keyword evidence="4" id="KW-0808">Transferase</keyword>
<evidence type="ECO:0000256" key="5">
    <source>
        <dbReference type="ARBA" id="ARBA00022691"/>
    </source>
</evidence>
<evidence type="ECO:0000256" key="2">
    <source>
        <dbReference type="ARBA" id="ARBA00011977"/>
    </source>
</evidence>
<dbReference type="PROSITE" id="PS51625">
    <property type="entry name" value="SAM_MT_TRMB"/>
    <property type="match status" value="1"/>
</dbReference>
<comment type="caution">
    <text evidence="7">The sequence shown here is derived from an EMBL/GenBank/DDBJ whole genome shotgun (WGS) entry which is preliminary data.</text>
</comment>
<accession>A0ABD3KYY4</accession>
<dbReference type="PANTHER" id="PTHR23417">
    <property type="entry name" value="3-DEOXY-D-MANNO-OCTULOSONIC-ACID TRANSFERASE/TRNA GUANINE-N 7 - -METHYLTRANSFERASE"/>
    <property type="match status" value="1"/>
</dbReference>